<proteinExistence type="inferred from homology"/>
<protein>
    <recommendedName>
        <fullName evidence="2 9">Quinolinate synthase</fullName>
        <ecNumber evidence="2 9">2.5.1.72</ecNumber>
    </recommendedName>
</protein>
<keyword evidence="5 9" id="KW-0808">Transferase</keyword>
<evidence type="ECO:0000256" key="4">
    <source>
        <dbReference type="ARBA" id="ARBA00022642"/>
    </source>
</evidence>
<feature type="binding site" evidence="9">
    <location>
        <begin position="208"/>
        <end position="210"/>
    </location>
    <ligand>
        <name>iminosuccinate</name>
        <dbReference type="ChEBI" id="CHEBI:77875"/>
    </ligand>
</feature>
<evidence type="ECO:0000256" key="6">
    <source>
        <dbReference type="ARBA" id="ARBA00022723"/>
    </source>
</evidence>
<keyword evidence="3 9" id="KW-0004">4Fe-4S</keyword>
<dbReference type="Proteomes" id="UP000193307">
    <property type="component" value="Unassembled WGS sequence"/>
</dbReference>
<organism evidence="10 11">
    <name type="scientific">Pacificibacter marinus</name>
    <dbReference type="NCBI Taxonomy" id="658057"/>
    <lineage>
        <taxon>Bacteria</taxon>
        <taxon>Pseudomonadati</taxon>
        <taxon>Pseudomonadota</taxon>
        <taxon>Alphaproteobacteria</taxon>
        <taxon>Rhodobacterales</taxon>
        <taxon>Roseobacteraceae</taxon>
        <taxon>Pacificibacter</taxon>
    </lineage>
</organism>
<comment type="cofactor">
    <cofactor evidence="9">
        <name>[4Fe-4S] cluster</name>
        <dbReference type="ChEBI" id="CHEBI:49883"/>
    </cofactor>
    <text evidence="9">Binds 1 [4Fe-4S] cluster per subunit.</text>
</comment>
<dbReference type="EMBL" id="FWFW01000003">
    <property type="protein sequence ID" value="SLN35144.1"/>
    <property type="molecule type" value="Genomic_DNA"/>
</dbReference>
<dbReference type="GO" id="GO:0034628">
    <property type="term" value="P:'de novo' NAD+ biosynthetic process from L-aspartate"/>
    <property type="evidence" value="ECO:0007669"/>
    <property type="project" value="TreeGrafter"/>
</dbReference>
<dbReference type="GO" id="GO:0051539">
    <property type="term" value="F:4 iron, 4 sulfur cluster binding"/>
    <property type="evidence" value="ECO:0007669"/>
    <property type="project" value="UniProtKB-KW"/>
</dbReference>
<dbReference type="HAMAP" id="MF_00568">
    <property type="entry name" value="NadA_type2"/>
    <property type="match status" value="1"/>
</dbReference>
<evidence type="ECO:0000313" key="11">
    <source>
        <dbReference type="Proteomes" id="UP000193307"/>
    </source>
</evidence>
<dbReference type="NCBIfam" id="NF006878">
    <property type="entry name" value="PRK09375.1-2"/>
    <property type="match status" value="1"/>
</dbReference>
<comment type="pathway">
    <text evidence="1 9">Cofactor biosynthesis; NAD(+) biosynthesis; quinolinate from iminoaspartate: step 1/1.</text>
</comment>
<feature type="binding site" evidence="9">
    <location>
        <position position="267"/>
    </location>
    <ligand>
        <name>[4Fe-4S] cluster</name>
        <dbReference type="ChEBI" id="CHEBI:49883"/>
    </ligand>
</feature>
<dbReference type="UniPathway" id="UPA00253">
    <property type="reaction ID" value="UER00327"/>
</dbReference>
<evidence type="ECO:0000313" key="10">
    <source>
        <dbReference type="EMBL" id="SLN35144.1"/>
    </source>
</evidence>
<feature type="binding site" evidence="9">
    <location>
        <position position="137"/>
    </location>
    <ligand>
        <name>iminosuccinate</name>
        <dbReference type="ChEBI" id="CHEBI:77875"/>
    </ligand>
</feature>
<evidence type="ECO:0000256" key="9">
    <source>
        <dbReference type="HAMAP-Rule" id="MF_00568"/>
    </source>
</evidence>
<accession>A0A1Y5SAK9</accession>
<feature type="binding site" evidence="9">
    <location>
        <position position="353"/>
    </location>
    <ligand>
        <name>[4Fe-4S] cluster</name>
        <dbReference type="ChEBI" id="CHEBI:49883"/>
    </ligand>
</feature>
<evidence type="ECO:0000256" key="8">
    <source>
        <dbReference type="ARBA" id="ARBA00023014"/>
    </source>
</evidence>
<dbReference type="GO" id="GO:0046872">
    <property type="term" value="F:metal ion binding"/>
    <property type="evidence" value="ECO:0007669"/>
    <property type="project" value="UniProtKB-KW"/>
</dbReference>
<dbReference type="PANTHER" id="PTHR30573:SF0">
    <property type="entry name" value="QUINOLINATE SYNTHASE, CHLOROPLASTIC"/>
    <property type="match status" value="1"/>
</dbReference>
<dbReference type="AlphaFoldDB" id="A0A1Y5SAK9"/>
<dbReference type="PANTHER" id="PTHR30573">
    <property type="entry name" value="QUINOLINATE SYNTHETASE A"/>
    <property type="match status" value="1"/>
</dbReference>
<keyword evidence="9" id="KW-0963">Cytoplasm</keyword>
<dbReference type="SUPFAM" id="SSF142754">
    <property type="entry name" value="NadA-like"/>
    <property type="match status" value="1"/>
</dbReference>
<dbReference type="NCBIfam" id="TIGR00550">
    <property type="entry name" value="nadA"/>
    <property type="match status" value="1"/>
</dbReference>
<dbReference type="InterPro" id="IPR003473">
    <property type="entry name" value="NadA"/>
</dbReference>
<reference evidence="10 11" key="1">
    <citation type="submission" date="2017-03" db="EMBL/GenBank/DDBJ databases">
        <authorList>
            <person name="Afonso C.L."/>
            <person name="Miller P.J."/>
            <person name="Scott M.A."/>
            <person name="Spackman E."/>
            <person name="Goraichik I."/>
            <person name="Dimitrov K.M."/>
            <person name="Suarez D.L."/>
            <person name="Swayne D.E."/>
        </authorList>
    </citation>
    <scope>NUCLEOTIDE SEQUENCE [LARGE SCALE GENOMIC DNA]</scope>
    <source>
        <strain evidence="10 11">CECT 7971</strain>
    </source>
</reference>
<dbReference type="GO" id="GO:0008987">
    <property type="term" value="F:quinolinate synthetase A activity"/>
    <property type="evidence" value="ECO:0007669"/>
    <property type="project" value="UniProtKB-UniRule"/>
</dbReference>
<dbReference type="NCBIfam" id="NF006879">
    <property type="entry name" value="PRK09375.1-4"/>
    <property type="match status" value="1"/>
</dbReference>
<feature type="binding site" evidence="9">
    <location>
        <position position="119"/>
    </location>
    <ligand>
        <name>iminosuccinate</name>
        <dbReference type="ChEBI" id="CHEBI:77875"/>
    </ligand>
</feature>
<comment type="function">
    <text evidence="9">Catalyzes the condensation of iminoaspartate with dihydroxyacetone phosphate to form quinolinate.</text>
</comment>
<dbReference type="Gene3D" id="3.40.50.10800">
    <property type="entry name" value="NadA-like"/>
    <property type="match status" value="3"/>
</dbReference>
<dbReference type="InterPro" id="IPR023066">
    <property type="entry name" value="Quinolinate_synth_type2"/>
</dbReference>
<dbReference type="GO" id="GO:0005829">
    <property type="term" value="C:cytosol"/>
    <property type="evidence" value="ECO:0007669"/>
    <property type="project" value="TreeGrafter"/>
</dbReference>
<feature type="binding site" evidence="9">
    <location>
        <position position="310"/>
    </location>
    <ligand>
        <name>iminosuccinate</name>
        <dbReference type="ChEBI" id="CHEBI:77875"/>
    </ligand>
</feature>
<feature type="binding site" evidence="9">
    <location>
        <position position="225"/>
    </location>
    <ligand>
        <name>iminosuccinate</name>
        <dbReference type="ChEBI" id="CHEBI:77875"/>
    </ligand>
</feature>
<comment type="subcellular location">
    <subcellularLocation>
        <location evidence="9">Cytoplasm</location>
    </subcellularLocation>
</comment>
<gene>
    <name evidence="9 10" type="primary">nadA</name>
    <name evidence="10" type="ORF">PAM7971_01545</name>
</gene>
<comment type="similarity">
    <text evidence="9">Belongs to the quinolinate synthase family. Type 2 subfamily.</text>
</comment>
<evidence type="ECO:0000256" key="3">
    <source>
        <dbReference type="ARBA" id="ARBA00022485"/>
    </source>
</evidence>
<keyword evidence="7 9" id="KW-0408">Iron</keyword>
<feature type="binding site" evidence="9">
    <location>
        <position position="182"/>
    </location>
    <ligand>
        <name>[4Fe-4S] cluster</name>
        <dbReference type="ChEBI" id="CHEBI:49883"/>
    </ligand>
</feature>
<dbReference type="EC" id="2.5.1.72" evidence="2 9"/>
<dbReference type="STRING" id="658057.SAMN04488032_1069"/>
<sequence>MDFLACGGSRLAVFVMPLSAFVTLLNKMPFKSGLPIENTLFKDELPSTETVPVLDMPKVKTVLADHYDLAPSPELAASMQDIYDKMSRVVSPVDWAIYAPYVKAINELKVKRNAVILGHNYMTPEIFHGVSDFVGDSLQLAIRATEVEADVIVQAGVHFMAETSKILSPDKIVLMPDMDAGCSLAESITAEGVEEMRAKYPGAPVVSYVNTTAEVKAASDICCTSSNAVQIVDAMESDTVIMTPDQFLAQNVANLSKKKVVFWPGSCIVHELYKADDLRAYRENDPEVKIIAHPECTPEVVAEADFTGSTSGIIKWVHDNKPAKAMLITECSMAANIADELPEVEFAKPCNACPYMKKITLEKILYALHTMEGQVEIDPDMAEKAKLSVTRMIDLSRELGL</sequence>
<dbReference type="InterPro" id="IPR036094">
    <property type="entry name" value="NadA_sf"/>
</dbReference>
<dbReference type="Pfam" id="PF02445">
    <property type="entry name" value="NadA"/>
    <property type="match status" value="1"/>
</dbReference>
<evidence type="ECO:0000256" key="1">
    <source>
        <dbReference type="ARBA" id="ARBA00005065"/>
    </source>
</evidence>
<keyword evidence="8 9" id="KW-0411">Iron-sulfur</keyword>
<evidence type="ECO:0000256" key="5">
    <source>
        <dbReference type="ARBA" id="ARBA00022679"/>
    </source>
</evidence>
<evidence type="ECO:0000256" key="7">
    <source>
        <dbReference type="ARBA" id="ARBA00023004"/>
    </source>
</evidence>
<keyword evidence="4 9" id="KW-0662">Pyridine nucleotide biosynthesis</keyword>
<keyword evidence="6 9" id="KW-0479">Metal-binding</keyword>
<evidence type="ECO:0000256" key="2">
    <source>
        <dbReference type="ARBA" id="ARBA00012669"/>
    </source>
</evidence>
<keyword evidence="11" id="KW-1185">Reference proteome</keyword>
<feature type="binding site" evidence="9">
    <location>
        <begin position="293"/>
        <end position="295"/>
    </location>
    <ligand>
        <name>iminosuccinate</name>
        <dbReference type="ChEBI" id="CHEBI:77875"/>
    </ligand>
</feature>
<name>A0A1Y5SAK9_9RHOB</name>
<comment type="catalytic activity">
    <reaction evidence="9">
        <text>iminosuccinate + dihydroxyacetone phosphate = quinolinate + phosphate + 2 H2O + H(+)</text>
        <dbReference type="Rhea" id="RHEA:25888"/>
        <dbReference type="ChEBI" id="CHEBI:15377"/>
        <dbReference type="ChEBI" id="CHEBI:15378"/>
        <dbReference type="ChEBI" id="CHEBI:29959"/>
        <dbReference type="ChEBI" id="CHEBI:43474"/>
        <dbReference type="ChEBI" id="CHEBI:57642"/>
        <dbReference type="ChEBI" id="CHEBI:77875"/>
        <dbReference type="EC" id="2.5.1.72"/>
    </reaction>
</comment>